<dbReference type="OrthoDB" id="9814591at2"/>
<name>A0A6I4WBC3_9ACTN</name>
<proteinExistence type="inferred from homology"/>
<evidence type="ECO:0000256" key="1">
    <source>
        <dbReference type="ARBA" id="ARBA00022475"/>
    </source>
</evidence>
<gene>
    <name evidence="7 9" type="primary">mltG</name>
    <name evidence="9" type="ORF">GQ466_26010</name>
</gene>
<dbReference type="HAMAP" id="MF_02065">
    <property type="entry name" value="MltG"/>
    <property type="match status" value="1"/>
</dbReference>
<dbReference type="Pfam" id="PF02618">
    <property type="entry name" value="YceG"/>
    <property type="match status" value="1"/>
</dbReference>
<evidence type="ECO:0000313" key="9">
    <source>
        <dbReference type="EMBL" id="MXQ67477.1"/>
    </source>
</evidence>
<comment type="subcellular location">
    <subcellularLocation>
        <location evidence="7">Cell membrane</location>
        <topology evidence="7">Single-pass membrane protein</topology>
    </subcellularLocation>
</comment>
<keyword evidence="4 7" id="KW-0472">Membrane</keyword>
<sequence length="376" mass="40928">MNDLDLFAEQPREDRRRRPARVRQRRKRRSGSAAFLFSMAFLVAVVGTGGVLGAAWLNNRIHPPDYSGAGTGSVTVQVAEGATGVAIGDTLHEHGVIRSVAAFLKVYAGETRAGSIQPGFYQMRQRMSSRAAMALLLDPKSRAGNQITIPEGRRANEIYALLAKKTGIPVRKFQAAAKDGAALGLPSYARGKVEGYLFPGRYDLDPNASAAGILKDMVARFKKETDDLELEAKASEVGLKPGDVVVLASLLQAEGGTEDDYPKIARVLYNRLNRGMKLQLDTTVLYALNKRTLHVTYKDTAVRSPYSTYYVKGLPAGAIDSPGEAALKAALAPAKGDWLYFVTTDPSTGYTEYGVTDADFTRMKNKLDKWLAQHPE</sequence>
<dbReference type="GO" id="GO:0008932">
    <property type="term" value="F:lytic endotransglycosylase activity"/>
    <property type="evidence" value="ECO:0007669"/>
    <property type="project" value="UniProtKB-UniRule"/>
</dbReference>
<keyword evidence="3 7" id="KW-1133">Transmembrane helix</keyword>
<protein>
    <recommendedName>
        <fullName evidence="7">Endolytic murein transglycosylase</fullName>
        <ecNumber evidence="7">4.2.2.29</ecNumber>
    </recommendedName>
    <alternativeName>
        <fullName evidence="7">Peptidoglycan lytic transglycosylase</fullName>
    </alternativeName>
    <alternativeName>
        <fullName evidence="7">Peptidoglycan polymerization terminase</fullName>
    </alternativeName>
</protein>
<dbReference type="PANTHER" id="PTHR30518:SF2">
    <property type="entry name" value="ENDOLYTIC MUREIN TRANSGLYCOSYLASE"/>
    <property type="match status" value="1"/>
</dbReference>
<comment type="function">
    <text evidence="7">Functions as a peptidoglycan terminase that cleaves nascent peptidoglycan strands endolytically to terminate their elongation.</text>
</comment>
<evidence type="ECO:0000256" key="3">
    <source>
        <dbReference type="ARBA" id="ARBA00022989"/>
    </source>
</evidence>
<comment type="caution">
    <text evidence="9">The sequence shown here is derived from an EMBL/GenBank/DDBJ whole genome shotgun (WGS) entry which is preliminary data.</text>
</comment>
<evidence type="ECO:0000313" key="10">
    <source>
        <dbReference type="Proteomes" id="UP000431901"/>
    </source>
</evidence>
<dbReference type="EMBL" id="WUTW01000007">
    <property type="protein sequence ID" value="MXQ67477.1"/>
    <property type="molecule type" value="Genomic_DNA"/>
</dbReference>
<reference evidence="9 10" key="1">
    <citation type="submission" date="2019-12" db="EMBL/GenBank/DDBJ databases">
        <title>Nocardia macrotermitis sp. nov. and Nocardia aurantia sp. nov., isolated from the gut of the fungus growing-termite Macrotermes natalensis.</title>
        <authorList>
            <person name="Christine B."/>
            <person name="Rene B."/>
        </authorList>
    </citation>
    <scope>NUCLEOTIDE SEQUENCE [LARGE SCALE GENOMIC DNA]</scope>
    <source>
        <strain evidence="9 10">DSM 102126</strain>
    </source>
</reference>
<dbReference type="GO" id="GO:0071555">
    <property type="term" value="P:cell wall organization"/>
    <property type="evidence" value="ECO:0007669"/>
    <property type="project" value="UniProtKB-KW"/>
</dbReference>
<dbReference type="InterPro" id="IPR003770">
    <property type="entry name" value="MLTG-like"/>
</dbReference>
<dbReference type="GO" id="GO:0005886">
    <property type="term" value="C:plasma membrane"/>
    <property type="evidence" value="ECO:0007669"/>
    <property type="project" value="UniProtKB-SubCell"/>
</dbReference>
<comment type="catalytic activity">
    <reaction evidence="7">
        <text>a peptidoglycan chain = a peptidoglycan chain with N-acetyl-1,6-anhydromuramyl-[peptide] at the reducing end + a peptidoglycan chain with N-acetylglucosamine at the non-reducing end.</text>
        <dbReference type="EC" id="4.2.2.29"/>
    </reaction>
</comment>
<feature type="transmembrane region" description="Helical" evidence="7">
    <location>
        <begin position="33"/>
        <end position="57"/>
    </location>
</feature>
<dbReference type="PANTHER" id="PTHR30518">
    <property type="entry name" value="ENDOLYTIC MUREIN TRANSGLYCOSYLASE"/>
    <property type="match status" value="1"/>
</dbReference>
<keyword evidence="10" id="KW-1185">Reference proteome</keyword>
<dbReference type="AlphaFoldDB" id="A0A6I4WBC3"/>
<comment type="similarity">
    <text evidence="7">Belongs to the transglycosylase MltG family.</text>
</comment>
<dbReference type="Gene3D" id="3.30.1490.480">
    <property type="entry name" value="Endolytic murein transglycosylase"/>
    <property type="match status" value="1"/>
</dbReference>
<dbReference type="GO" id="GO:0009252">
    <property type="term" value="P:peptidoglycan biosynthetic process"/>
    <property type="evidence" value="ECO:0007669"/>
    <property type="project" value="UniProtKB-UniRule"/>
</dbReference>
<dbReference type="Proteomes" id="UP000431901">
    <property type="component" value="Unassembled WGS sequence"/>
</dbReference>
<keyword evidence="6 7" id="KW-0961">Cell wall biogenesis/degradation</keyword>
<feature type="compositionally biased region" description="Basic residues" evidence="8">
    <location>
        <begin position="17"/>
        <end position="26"/>
    </location>
</feature>
<evidence type="ECO:0000256" key="5">
    <source>
        <dbReference type="ARBA" id="ARBA00023239"/>
    </source>
</evidence>
<accession>A0A6I4WBC3</accession>
<dbReference type="EC" id="4.2.2.29" evidence="7"/>
<dbReference type="RefSeq" id="WP_161105655.1">
    <property type="nucleotide sequence ID" value="NZ_JBHLYI010000008.1"/>
</dbReference>
<organism evidence="9 10">
    <name type="scientific">Actinomadura rayongensis</name>
    <dbReference type="NCBI Taxonomy" id="1429076"/>
    <lineage>
        <taxon>Bacteria</taxon>
        <taxon>Bacillati</taxon>
        <taxon>Actinomycetota</taxon>
        <taxon>Actinomycetes</taxon>
        <taxon>Streptosporangiales</taxon>
        <taxon>Thermomonosporaceae</taxon>
        <taxon>Actinomadura</taxon>
    </lineage>
</organism>
<feature type="site" description="Important for catalytic activity" evidence="7">
    <location>
        <position position="254"/>
    </location>
</feature>
<evidence type="ECO:0000256" key="8">
    <source>
        <dbReference type="SAM" id="MobiDB-lite"/>
    </source>
</evidence>
<keyword evidence="5 7" id="KW-0456">Lyase</keyword>
<dbReference type="NCBIfam" id="TIGR00247">
    <property type="entry name" value="endolytic transglycosylase MltG"/>
    <property type="match status" value="1"/>
</dbReference>
<keyword evidence="2 7" id="KW-0812">Transmembrane</keyword>
<evidence type="ECO:0000256" key="6">
    <source>
        <dbReference type="ARBA" id="ARBA00023316"/>
    </source>
</evidence>
<keyword evidence="1 7" id="KW-1003">Cell membrane</keyword>
<feature type="region of interest" description="Disordered" evidence="8">
    <location>
        <begin position="1"/>
        <end position="26"/>
    </location>
</feature>
<evidence type="ECO:0000256" key="2">
    <source>
        <dbReference type="ARBA" id="ARBA00022692"/>
    </source>
</evidence>
<evidence type="ECO:0000256" key="7">
    <source>
        <dbReference type="HAMAP-Rule" id="MF_02065"/>
    </source>
</evidence>
<evidence type="ECO:0000256" key="4">
    <source>
        <dbReference type="ARBA" id="ARBA00023136"/>
    </source>
</evidence>